<dbReference type="EC" id="1.1.1.-" evidence="5"/>
<dbReference type="Gene3D" id="3.40.50.1970">
    <property type="match status" value="1"/>
</dbReference>
<feature type="domain" description="Fe-containing alcohol dehydrogenase-like C-terminal" evidence="4">
    <location>
        <begin position="186"/>
        <end position="379"/>
    </location>
</feature>
<comment type="similarity">
    <text evidence="1">Belongs to the iron-containing alcohol dehydrogenase family.</text>
</comment>
<name>A0ABT6RGH8_9BACT</name>
<dbReference type="InterPro" id="IPR001670">
    <property type="entry name" value="ADH_Fe/GldA"/>
</dbReference>
<dbReference type="RefSeq" id="WP_282335059.1">
    <property type="nucleotide sequence ID" value="NZ_JASBRG010000007.1"/>
</dbReference>
<keyword evidence="2 5" id="KW-0560">Oxidoreductase</keyword>
<dbReference type="SUPFAM" id="SSF56796">
    <property type="entry name" value="Dehydroquinate synthase-like"/>
    <property type="match status" value="1"/>
</dbReference>
<dbReference type="InterPro" id="IPR056798">
    <property type="entry name" value="ADH_Fe_C"/>
</dbReference>
<dbReference type="PANTHER" id="PTHR11496:SF102">
    <property type="entry name" value="ALCOHOL DEHYDROGENASE 4"/>
    <property type="match status" value="1"/>
</dbReference>
<accession>A0ABT6RGH8</accession>
<reference evidence="5 6" key="1">
    <citation type="submission" date="2023-05" db="EMBL/GenBank/DDBJ databases">
        <title>Genome sequence of Pinibacter sp. MAH-24.</title>
        <authorList>
            <person name="Huq M.A."/>
        </authorList>
    </citation>
    <scope>NUCLEOTIDE SEQUENCE [LARGE SCALE GENOMIC DNA]</scope>
    <source>
        <strain evidence="5 6">MAH-24</strain>
    </source>
</reference>
<dbReference type="Pfam" id="PF00465">
    <property type="entry name" value="Fe-ADH"/>
    <property type="match status" value="1"/>
</dbReference>
<dbReference type="GO" id="GO:0016491">
    <property type="term" value="F:oxidoreductase activity"/>
    <property type="evidence" value="ECO:0007669"/>
    <property type="project" value="UniProtKB-KW"/>
</dbReference>
<keyword evidence="6" id="KW-1185">Reference proteome</keyword>
<dbReference type="Gene3D" id="1.20.1090.10">
    <property type="entry name" value="Dehydroquinate synthase-like - alpha domain"/>
    <property type="match status" value="1"/>
</dbReference>
<organism evidence="5 6">
    <name type="scientific">Pinibacter soli</name>
    <dbReference type="NCBI Taxonomy" id="3044211"/>
    <lineage>
        <taxon>Bacteria</taxon>
        <taxon>Pseudomonadati</taxon>
        <taxon>Bacteroidota</taxon>
        <taxon>Chitinophagia</taxon>
        <taxon>Chitinophagales</taxon>
        <taxon>Chitinophagaceae</taxon>
        <taxon>Pinibacter</taxon>
    </lineage>
</organism>
<evidence type="ECO:0000256" key="2">
    <source>
        <dbReference type="ARBA" id="ARBA00023002"/>
    </source>
</evidence>
<comment type="caution">
    <text evidence="5">The sequence shown here is derived from an EMBL/GenBank/DDBJ whole genome shotgun (WGS) entry which is preliminary data.</text>
</comment>
<dbReference type="InterPro" id="IPR039697">
    <property type="entry name" value="Alcohol_dehydrogenase_Fe"/>
</dbReference>
<gene>
    <name evidence="5" type="ORF">QJ048_14290</name>
</gene>
<dbReference type="CDD" id="cd08551">
    <property type="entry name" value="Fe-ADH"/>
    <property type="match status" value="1"/>
</dbReference>
<feature type="domain" description="Alcohol dehydrogenase iron-type/glycerol dehydrogenase GldA" evidence="3">
    <location>
        <begin position="9"/>
        <end position="175"/>
    </location>
</feature>
<evidence type="ECO:0000313" key="5">
    <source>
        <dbReference type="EMBL" id="MDI3320957.1"/>
    </source>
</evidence>
<dbReference type="EMBL" id="JASBRG010000007">
    <property type="protein sequence ID" value="MDI3320957.1"/>
    <property type="molecule type" value="Genomic_DNA"/>
</dbReference>
<dbReference type="PANTHER" id="PTHR11496">
    <property type="entry name" value="ALCOHOL DEHYDROGENASE"/>
    <property type="match status" value="1"/>
</dbReference>
<proteinExistence type="inferred from homology"/>
<evidence type="ECO:0000256" key="1">
    <source>
        <dbReference type="ARBA" id="ARBA00007358"/>
    </source>
</evidence>
<protein>
    <submittedName>
        <fullName evidence="5">Iron-containing alcohol dehydrogenase</fullName>
        <ecNumber evidence="5">1.1.1.-</ecNumber>
    </submittedName>
</protein>
<dbReference type="Proteomes" id="UP001226434">
    <property type="component" value="Unassembled WGS sequence"/>
</dbReference>
<evidence type="ECO:0000259" key="3">
    <source>
        <dbReference type="Pfam" id="PF00465"/>
    </source>
</evidence>
<dbReference type="Pfam" id="PF25137">
    <property type="entry name" value="ADH_Fe_C"/>
    <property type="match status" value="1"/>
</dbReference>
<evidence type="ECO:0000313" key="6">
    <source>
        <dbReference type="Proteomes" id="UP001226434"/>
    </source>
</evidence>
<sequence length="381" mass="41116">MRSINLLQPAEIVFGENVFQRLPDYCQLKGYKRIAFIVATPLLKATAPVIEALNESGVQTNLMEYTIGEPTVEYVYDQLKVVTNFSPDCVVGVGGGSVLDTAKLYAALHNSEQQLNEVFGNRILSGRNTGLICVPTTAGTGSEVSPNAILLDETTMEKKGVISPYLVPDICYIDPALTAALPAKITAETAMDALSHCIEAFTNKNSHPIVDNYALEGIRLIAANLEAACKDGNNIEARGALALGSMYGGLCLGPVNTAAVHALSYGLGGKYHVSHGLANAILLPEVMKFNVDANIEKHRQIALAVGVPDHANAKETAMKGIDRIQEISVGCGIPQKLSEINIRKEDVEELADLAMKVQRLLVNNPREVKREDAIKMYNNLF</sequence>
<evidence type="ECO:0000259" key="4">
    <source>
        <dbReference type="Pfam" id="PF25137"/>
    </source>
</evidence>